<proteinExistence type="predicted"/>
<dbReference type="InterPro" id="IPR000192">
    <property type="entry name" value="Aminotrans_V_dom"/>
</dbReference>
<dbReference type="PANTHER" id="PTHR14237">
    <property type="entry name" value="MOLYBDOPTERIN COFACTOR SULFURASE MOSC"/>
    <property type="match status" value="1"/>
</dbReference>
<keyword evidence="2" id="KW-0808">Transferase</keyword>
<name>A0ABW2JPY8_9ACTN</name>
<reference evidence="3" key="1">
    <citation type="journal article" date="2019" name="Int. J. Syst. Evol. Microbiol.">
        <title>The Global Catalogue of Microorganisms (GCM) 10K type strain sequencing project: providing services to taxonomists for standard genome sequencing and annotation.</title>
        <authorList>
            <consortium name="The Broad Institute Genomics Platform"/>
            <consortium name="The Broad Institute Genome Sequencing Center for Infectious Disease"/>
            <person name="Wu L."/>
            <person name="Ma J."/>
        </authorList>
    </citation>
    <scope>NUCLEOTIDE SEQUENCE [LARGE SCALE GENOMIC DNA]</scope>
    <source>
        <strain evidence="3">SYNS20</strain>
    </source>
</reference>
<keyword evidence="2" id="KW-0032">Aminotransferase</keyword>
<dbReference type="Gene3D" id="3.40.640.10">
    <property type="entry name" value="Type I PLP-dependent aspartate aminotransferase-like (Major domain)"/>
    <property type="match status" value="1"/>
</dbReference>
<evidence type="ECO:0000313" key="2">
    <source>
        <dbReference type="EMBL" id="MFC7308229.1"/>
    </source>
</evidence>
<dbReference type="SUPFAM" id="SSF53383">
    <property type="entry name" value="PLP-dependent transferases"/>
    <property type="match status" value="1"/>
</dbReference>
<gene>
    <name evidence="2" type="ORF">ACFQVC_28915</name>
</gene>
<dbReference type="InterPro" id="IPR015422">
    <property type="entry name" value="PyrdxlP-dep_Trfase_small"/>
</dbReference>
<dbReference type="InterPro" id="IPR015424">
    <property type="entry name" value="PyrdxlP-dep_Trfase"/>
</dbReference>
<evidence type="ECO:0000259" key="1">
    <source>
        <dbReference type="Pfam" id="PF00266"/>
    </source>
</evidence>
<dbReference type="Pfam" id="PF00266">
    <property type="entry name" value="Aminotran_5"/>
    <property type="match status" value="1"/>
</dbReference>
<protein>
    <submittedName>
        <fullName evidence="2">Aminotransferase class V-fold PLP-dependent enzyme</fullName>
    </submittedName>
</protein>
<accession>A0ABW2JPY8</accession>
<dbReference type="PANTHER" id="PTHR14237:SF19">
    <property type="entry name" value="MITOCHONDRIAL AMIDOXIME REDUCING COMPONENT 1"/>
    <property type="match status" value="1"/>
</dbReference>
<comment type="caution">
    <text evidence="2">The sequence shown here is derived from an EMBL/GenBank/DDBJ whole genome shotgun (WGS) entry which is preliminary data.</text>
</comment>
<dbReference type="Proteomes" id="UP001596523">
    <property type="component" value="Unassembled WGS sequence"/>
</dbReference>
<dbReference type="RefSeq" id="WP_381836020.1">
    <property type="nucleotide sequence ID" value="NZ_JBHTCF010000014.1"/>
</dbReference>
<dbReference type="GO" id="GO:0008483">
    <property type="term" value="F:transaminase activity"/>
    <property type="evidence" value="ECO:0007669"/>
    <property type="project" value="UniProtKB-KW"/>
</dbReference>
<dbReference type="InterPro" id="IPR015421">
    <property type="entry name" value="PyrdxlP-dep_Trfase_major"/>
</dbReference>
<organism evidence="2 3">
    <name type="scientific">Streptomyces monticola</name>
    <dbReference type="NCBI Taxonomy" id="2666263"/>
    <lineage>
        <taxon>Bacteria</taxon>
        <taxon>Bacillati</taxon>
        <taxon>Actinomycetota</taxon>
        <taxon>Actinomycetes</taxon>
        <taxon>Kitasatosporales</taxon>
        <taxon>Streptomycetaceae</taxon>
        <taxon>Streptomyces</taxon>
    </lineage>
</organism>
<dbReference type="EMBL" id="JBHTCF010000014">
    <property type="protein sequence ID" value="MFC7308229.1"/>
    <property type="molecule type" value="Genomic_DNA"/>
</dbReference>
<sequence length="455" mass="48622">MDALRKLDFPYVVQSGQAYLDYTGAALAPASLVRGQARRLTSEAYGNPHSASPASLASTRLAEAARSSVLDFCRADADVYTVVFTTNATAAIRLVAEAFPFAPHAPLLVLGDNHNSVLGMRRYAARRDAALHVVPLDADFRTASEAVSAHLTAAAHGTSRGLFAYPAQSNATGVRHPLRWVNEAQSYGWRVLLDAAAYLPTGRLDLRTVPADFVALSWYKITGLPTGVGCLIARKEALAELRRPWFAGGTVLASSSHTDWHLPAEAPEAFEDGTLPFLALPDVSDAAAWHTSIGYPAIQHHTGRLTSRLLRGLGELTYPGGEPAVRLLGPRDTLDRGPTVAFHLLRPDGTPIDERVCQDAATAAGVSVRTGCFCNPGVAEHAHSLTPGLVQRALARGAPATIDDYLRLLRVPVQGAVRVSLGIANDTTDVDRALQVYADLTSRPVPTVRRPRTGC</sequence>
<feature type="domain" description="Aminotransferase class V" evidence="1">
    <location>
        <begin position="19"/>
        <end position="432"/>
    </location>
</feature>
<evidence type="ECO:0000313" key="3">
    <source>
        <dbReference type="Proteomes" id="UP001596523"/>
    </source>
</evidence>
<keyword evidence="3" id="KW-1185">Reference proteome</keyword>
<dbReference type="Gene3D" id="3.90.1150.10">
    <property type="entry name" value="Aspartate Aminotransferase, domain 1"/>
    <property type="match status" value="1"/>
</dbReference>